<dbReference type="Proteomes" id="UP000243904">
    <property type="component" value="Chromosome I"/>
</dbReference>
<dbReference type="FunFam" id="1.10.10.10:FF:000001">
    <property type="entry name" value="LysR family transcriptional regulator"/>
    <property type="match status" value="1"/>
</dbReference>
<evidence type="ECO:0000256" key="2">
    <source>
        <dbReference type="ARBA" id="ARBA00009437"/>
    </source>
</evidence>
<reference evidence="8" key="1">
    <citation type="submission" date="2016-10" db="EMBL/GenBank/DDBJ databases">
        <authorList>
            <person name="Varghese N."/>
            <person name="Submissions S."/>
        </authorList>
    </citation>
    <scope>NUCLEOTIDE SEQUENCE [LARGE SCALE GENOMIC DNA]</scope>
    <source>
        <strain evidence="8">GAS369</strain>
    </source>
</reference>
<sequence>MTLEQLRIFVAVAELEHMTRAAQSLNLTQSATSAAIAALEARYATKLFDRIGRRIELTDAGRLFVVEARAVLARAAAAETVLADLAGLSRGSLTLAASQTVGNYWLPPVIHRYQSLHPGIKLSFRIGNTEQVAAWVIEGTADLGLIEGHIDEPTLAIQPIADDELVLVVGAQHPWAKRRSVAPRDLKTTRWVLRERGSGTRAVFETALAKFGVAAADLDVALELPSNEAVRSAVAAGAGAAVISKLVVTALLKTGALVALNLPLEKRHFSILRHKERYVTQAEREFYRLAANGA</sequence>
<evidence type="ECO:0000256" key="1">
    <source>
        <dbReference type="ARBA" id="ARBA00003502"/>
    </source>
</evidence>
<dbReference type="Pfam" id="PF00126">
    <property type="entry name" value="HTH_1"/>
    <property type="match status" value="1"/>
</dbReference>
<evidence type="ECO:0000259" key="6">
    <source>
        <dbReference type="PROSITE" id="PS50931"/>
    </source>
</evidence>
<keyword evidence="5" id="KW-0804">Transcription</keyword>
<keyword evidence="8" id="KW-1185">Reference proteome</keyword>
<dbReference type="PRINTS" id="PR00039">
    <property type="entry name" value="HTHLYSR"/>
</dbReference>
<dbReference type="SUPFAM" id="SSF53850">
    <property type="entry name" value="Periplasmic binding protein-like II"/>
    <property type="match status" value="1"/>
</dbReference>
<dbReference type="CDD" id="cd08420">
    <property type="entry name" value="PBP2_CysL_like"/>
    <property type="match status" value="1"/>
</dbReference>
<keyword evidence="3" id="KW-0805">Transcription regulation</keyword>
<accession>A0A1H2BL02</accession>
<dbReference type="InterPro" id="IPR000847">
    <property type="entry name" value="LysR_HTH_N"/>
</dbReference>
<dbReference type="InterPro" id="IPR036390">
    <property type="entry name" value="WH_DNA-bd_sf"/>
</dbReference>
<evidence type="ECO:0000313" key="8">
    <source>
        <dbReference type="Proteomes" id="UP000243904"/>
    </source>
</evidence>
<dbReference type="InterPro" id="IPR036388">
    <property type="entry name" value="WH-like_DNA-bd_sf"/>
</dbReference>
<proteinExistence type="inferred from homology"/>
<evidence type="ECO:0000256" key="5">
    <source>
        <dbReference type="ARBA" id="ARBA00023163"/>
    </source>
</evidence>
<feature type="domain" description="HTH lysR-type" evidence="6">
    <location>
        <begin position="1"/>
        <end position="58"/>
    </location>
</feature>
<dbReference type="SUPFAM" id="SSF46785">
    <property type="entry name" value="Winged helix' DNA-binding domain"/>
    <property type="match status" value="1"/>
</dbReference>
<dbReference type="PANTHER" id="PTHR30126:SF39">
    <property type="entry name" value="HTH-TYPE TRANSCRIPTIONAL REGULATOR CYSL"/>
    <property type="match status" value="1"/>
</dbReference>
<evidence type="ECO:0000313" key="7">
    <source>
        <dbReference type="EMBL" id="SDT58848.1"/>
    </source>
</evidence>
<dbReference type="GO" id="GO:0000976">
    <property type="term" value="F:transcription cis-regulatory region binding"/>
    <property type="evidence" value="ECO:0007669"/>
    <property type="project" value="TreeGrafter"/>
</dbReference>
<protein>
    <submittedName>
        <fullName evidence="7">DNA-binding transcriptional regulator, LysR family</fullName>
    </submittedName>
</protein>
<name>A0A1H2BL02_9BRAD</name>
<dbReference type="EMBL" id="LT629750">
    <property type="protein sequence ID" value="SDT58848.1"/>
    <property type="molecule type" value="Genomic_DNA"/>
</dbReference>
<organism evidence="7 8">
    <name type="scientific">Bradyrhizobium canariense</name>
    <dbReference type="NCBI Taxonomy" id="255045"/>
    <lineage>
        <taxon>Bacteria</taxon>
        <taxon>Pseudomonadati</taxon>
        <taxon>Pseudomonadota</taxon>
        <taxon>Alphaproteobacteria</taxon>
        <taxon>Hyphomicrobiales</taxon>
        <taxon>Nitrobacteraceae</taxon>
        <taxon>Bradyrhizobium</taxon>
    </lineage>
</organism>
<dbReference type="PANTHER" id="PTHR30126">
    <property type="entry name" value="HTH-TYPE TRANSCRIPTIONAL REGULATOR"/>
    <property type="match status" value="1"/>
</dbReference>
<dbReference type="Gene3D" id="1.10.10.10">
    <property type="entry name" value="Winged helix-like DNA-binding domain superfamily/Winged helix DNA-binding domain"/>
    <property type="match status" value="1"/>
</dbReference>
<dbReference type="PROSITE" id="PS50931">
    <property type="entry name" value="HTH_LYSR"/>
    <property type="match status" value="1"/>
</dbReference>
<evidence type="ECO:0000256" key="3">
    <source>
        <dbReference type="ARBA" id="ARBA00023015"/>
    </source>
</evidence>
<evidence type="ECO:0000256" key="4">
    <source>
        <dbReference type="ARBA" id="ARBA00023125"/>
    </source>
</evidence>
<dbReference type="AlphaFoldDB" id="A0A1H2BL02"/>
<keyword evidence="4 7" id="KW-0238">DNA-binding</keyword>
<gene>
    <name evidence="7" type="ORF">SAMN05444158_7292</name>
</gene>
<comment type="function">
    <text evidence="1">NodD regulates the expression of the nodABCFE genes which encode other nodulation proteins. NodD is also a negative regulator of its own expression. Binds flavonoids as inducers.</text>
</comment>
<dbReference type="Gene3D" id="3.40.190.290">
    <property type="match status" value="1"/>
</dbReference>
<dbReference type="Pfam" id="PF03466">
    <property type="entry name" value="LysR_substrate"/>
    <property type="match status" value="1"/>
</dbReference>
<comment type="similarity">
    <text evidence="2">Belongs to the LysR transcriptional regulatory family.</text>
</comment>
<dbReference type="RefSeq" id="WP_146690749.1">
    <property type="nucleotide sequence ID" value="NZ_LT629750.1"/>
</dbReference>
<dbReference type="GO" id="GO:0003700">
    <property type="term" value="F:DNA-binding transcription factor activity"/>
    <property type="evidence" value="ECO:0007669"/>
    <property type="project" value="InterPro"/>
</dbReference>
<dbReference type="InterPro" id="IPR005119">
    <property type="entry name" value="LysR_subst-bd"/>
</dbReference>